<evidence type="ECO:0000313" key="3">
    <source>
        <dbReference type="Proteomes" id="UP000680132"/>
    </source>
</evidence>
<dbReference type="AlphaFoldDB" id="A0A939TSB7"/>
<dbReference type="PANTHER" id="PTHR43649:SF12">
    <property type="entry name" value="DIACETYLCHITOBIOSE BINDING PROTEIN DASA"/>
    <property type="match status" value="1"/>
</dbReference>
<reference evidence="2" key="1">
    <citation type="submission" date="2021-03" db="EMBL/GenBank/DDBJ databases">
        <title>Microbacterium sp. nov., a novel actinobacterium isolated from cow dung.</title>
        <authorList>
            <person name="Zhang L."/>
        </authorList>
    </citation>
    <scope>NUCLEOTIDE SEQUENCE</scope>
    <source>
        <strain evidence="2">NEAU-LLB</strain>
    </source>
</reference>
<evidence type="ECO:0000313" key="2">
    <source>
        <dbReference type="EMBL" id="MBO3665026.1"/>
    </source>
</evidence>
<feature type="signal peptide" evidence="1">
    <location>
        <begin position="1"/>
        <end position="23"/>
    </location>
</feature>
<protein>
    <submittedName>
        <fullName evidence="2">Extracellular solute-binding protein</fullName>
    </submittedName>
</protein>
<dbReference type="RefSeq" id="WP_208505355.1">
    <property type="nucleotide sequence ID" value="NZ_JAGFOA010000008.1"/>
</dbReference>
<keyword evidence="3" id="KW-1185">Reference proteome</keyword>
<dbReference type="InterPro" id="IPR050490">
    <property type="entry name" value="Bact_solute-bd_prot1"/>
</dbReference>
<dbReference type="PANTHER" id="PTHR43649">
    <property type="entry name" value="ARABINOSE-BINDING PROTEIN-RELATED"/>
    <property type="match status" value="1"/>
</dbReference>
<name>A0A939TSB7_9MICO</name>
<proteinExistence type="predicted"/>
<feature type="chain" id="PRO_5039681481" evidence="1">
    <location>
        <begin position="24"/>
        <end position="548"/>
    </location>
</feature>
<keyword evidence="1" id="KW-0732">Signal</keyword>
<dbReference type="Gene3D" id="3.40.190.10">
    <property type="entry name" value="Periplasmic binding protein-like II"/>
    <property type="match status" value="2"/>
</dbReference>
<accession>A0A939TSB7</accession>
<sequence length="548" mass="59929">MKRTMIRTAVAAAAVVGTGLALTACTGGSGPAEGQDDGKLTVFAQEGPDGKLADNVFTKTVADKFDVTFDWKVTTRDSAAAAEARQVGLASGEYPDAYFLINYIDGFSRSEQLKYGKQGVLIPLEDLIDEYAPNLKKRLDEEPDWKQSMTAPDGHIYSITQWSECYHCSAQEKLWMNSDWLDKLGLEQPTTTDELRAVLQAFKDSDPNGNGKADEIPLTTQADHSAVDYLMNAFTYAPLHGGARPAPLVLEDGKAALAAESDKWREGLTYIAGLAADGLLDTAAFTQNGEALRAVGDSAGDPILGSALVLHPYEFVSPNAEDGRDKQYDAVPPLKGPDGTQFATKMSPVSQIGMFALTNKSSEDDRKKAIQIIDYLVTDEGDRLGAMGPEGQAWVEAEPGDVALDPTLEPTFKPLAYDEKWNAAWRSMGQYWDSAEYRNAQVVTGDPYTPDGYERRLFDATTPYEPHFPTDDILFPTEKIWPDDETATELADLQTNITSYVNQAQAEFITGQRDIADDGAWESYKADLEQLGLPRYLELMQAGYDAIG</sequence>
<dbReference type="Proteomes" id="UP000680132">
    <property type="component" value="Unassembled WGS sequence"/>
</dbReference>
<dbReference type="PROSITE" id="PS51257">
    <property type="entry name" value="PROKAR_LIPOPROTEIN"/>
    <property type="match status" value="1"/>
</dbReference>
<dbReference type="EMBL" id="JAGFOA010000008">
    <property type="protein sequence ID" value="MBO3665026.1"/>
    <property type="molecule type" value="Genomic_DNA"/>
</dbReference>
<comment type="caution">
    <text evidence="2">The sequence shown here is derived from an EMBL/GenBank/DDBJ whole genome shotgun (WGS) entry which is preliminary data.</text>
</comment>
<dbReference type="SUPFAM" id="SSF53850">
    <property type="entry name" value="Periplasmic binding protein-like II"/>
    <property type="match status" value="1"/>
</dbReference>
<evidence type="ECO:0000256" key="1">
    <source>
        <dbReference type="SAM" id="SignalP"/>
    </source>
</evidence>
<organism evidence="2 3">
    <name type="scientific">Microbacterium stercoris</name>
    <dbReference type="NCBI Taxonomy" id="2820289"/>
    <lineage>
        <taxon>Bacteria</taxon>
        <taxon>Bacillati</taxon>
        <taxon>Actinomycetota</taxon>
        <taxon>Actinomycetes</taxon>
        <taxon>Micrococcales</taxon>
        <taxon>Microbacteriaceae</taxon>
        <taxon>Microbacterium</taxon>
    </lineage>
</organism>
<gene>
    <name evidence="2" type="ORF">J5V96_16125</name>
</gene>